<feature type="compositionally biased region" description="Low complexity" evidence="7">
    <location>
        <begin position="29"/>
        <end position="78"/>
    </location>
</feature>
<evidence type="ECO:0000313" key="8">
    <source>
        <dbReference type="Proteomes" id="UP000515159"/>
    </source>
</evidence>
<evidence type="ECO:0000256" key="6">
    <source>
        <dbReference type="ARBA" id="ARBA00034666"/>
    </source>
</evidence>
<keyword evidence="4" id="KW-0597">Phosphoprotein</keyword>
<dbReference type="PANTHER" id="PTHR47622">
    <property type="entry name" value="ARGININE/SERINE-RICH PROTEIN 1"/>
    <property type="match status" value="1"/>
</dbReference>
<evidence type="ECO:0000256" key="5">
    <source>
        <dbReference type="ARBA" id="ARBA00023242"/>
    </source>
</evidence>
<dbReference type="InParanoid" id="A0A6P8RXI5"/>
<dbReference type="GO" id="GO:0005634">
    <property type="term" value="C:nucleus"/>
    <property type="evidence" value="ECO:0007669"/>
    <property type="project" value="UniProtKB-SubCell"/>
</dbReference>
<dbReference type="PANTHER" id="PTHR47622:SF1">
    <property type="entry name" value="ARGININE_SERINE-RICH PROTEIN 1"/>
    <property type="match status" value="1"/>
</dbReference>
<evidence type="ECO:0000256" key="1">
    <source>
        <dbReference type="ARBA" id="ARBA00004123"/>
    </source>
</evidence>
<dbReference type="FunCoup" id="A0A6P8RXI5">
    <property type="interactions" value="879"/>
</dbReference>
<evidence type="ECO:0000313" key="9">
    <source>
        <dbReference type="RefSeq" id="XP_033810244.1"/>
    </source>
</evidence>
<evidence type="ECO:0000256" key="4">
    <source>
        <dbReference type="ARBA" id="ARBA00022553"/>
    </source>
</evidence>
<proteinExistence type="inferred from homology"/>
<comment type="function">
    <text evidence="6">Probably acts as a spliceosomal factor that contributes to spliceosome assembly and regulates the isoform switching of proteins such as PARP6.</text>
</comment>
<reference evidence="9" key="1">
    <citation type="submission" date="2025-08" db="UniProtKB">
        <authorList>
            <consortium name="RefSeq"/>
        </authorList>
    </citation>
    <scope>IDENTIFICATION</scope>
</reference>
<evidence type="ECO:0000256" key="2">
    <source>
        <dbReference type="ARBA" id="ARBA00009534"/>
    </source>
</evidence>
<protein>
    <recommendedName>
        <fullName evidence="3">Arginine/serine-rich protein 1</fullName>
    </recommendedName>
</protein>
<evidence type="ECO:0000256" key="7">
    <source>
        <dbReference type="SAM" id="MobiDB-lite"/>
    </source>
</evidence>
<feature type="region of interest" description="Disordered" evidence="7">
    <location>
        <begin position="1"/>
        <end position="148"/>
    </location>
</feature>
<dbReference type="CTD" id="57035"/>
<dbReference type="AlphaFoldDB" id="A0A6P8RXI5"/>
<evidence type="ECO:0000256" key="3">
    <source>
        <dbReference type="ARBA" id="ARBA00018147"/>
    </source>
</evidence>
<feature type="compositionally biased region" description="Basic residues" evidence="7">
    <location>
        <begin position="101"/>
        <end position="147"/>
    </location>
</feature>
<comment type="similarity">
    <text evidence="2">Belongs to the RSRP family.</text>
</comment>
<accession>A0A6P8RXI5</accession>
<dbReference type="KEGG" id="gsh:117364757"/>
<dbReference type="GeneID" id="117364757"/>
<organism evidence="8 9">
    <name type="scientific">Geotrypetes seraphini</name>
    <name type="common">Gaboon caecilian</name>
    <name type="synonym">Caecilia seraphini</name>
    <dbReference type="NCBI Taxonomy" id="260995"/>
    <lineage>
        <taxon>Eukaryota</taxon>
        <taxon>Metazoa</taxon>
        <taxon>Chordata</taxon>
        <taxon>Craniata</taxon>
        <taxon>Vertebrata</taxon>
        <taxon>Euteleostomi</taxon>
        <taxon>Amphibia</taxon>
        <taxon>Gymnophiona</taxon>
        <taxon>Geotrypetes</taxon>
    </lineage>
</organism>
<dbReference type="Pfam" id="PF17069">
    <property type="entry name" value="RSRP"/>
    <property type="match status" value="1"/>
</dbReference>
<dbReference type="OrthoDB" id="9950396at2759"/>
<dbReference type="InterPro" id="IPR029656">
    <property type="entry name" value="RSRP1"/>
</dbReference>
<dbReference type="RefSeq" id="XP_033810244.1">
    <property type="nucleotide sequence ID" value="XM_033954353.1"/>
</dbReference>
<keyword evidence="8" id="KW-1185">Reference proteome</keyword>
<dbReference type="Proteomes" id="UP000515159">
    <property type="component" value="Chromosome 8"/>
</dbReference>
<gene>
    <name evidence="9" type="primary">RSRP1</name>
</gene>
<sequence>MGQTKKKTSEMTNCMDDLSLSSPKDRVSRSSSKASNSKRSYARSSSSGSSSTSRSSSSSSRSSRSRSKSQSNSRSQYYRSKRYRQDSRSPRRSCSRSYTPPHRKRYVTSYRRHYRSPPKYRSRSRSRSYSRFHYRRTHSRSQSRLRGGRYYSFVRRAYSPTNRSFRNRSQARSRSRSPLFLTNKDKRELLEIAKANATKAFGKEIELPASLRTDPWVKEKKNEVALKPSQLTRQTAEDSVAEKCSTLKSILFSSNNTVAKPVLQKQQNSNVKAAFSKTDDVVKRKSPYELWLPISAQKSFSSSLFPKSLQSSRSR</sequence>
<keyword evidence="5" id="KW-0539">Nucleus</keyword>
<comment type="subcellular location">
    <subcellularLocation>
        <location evidence="1">Nucleus</location>
    </subcellularLocation>
</comment>
<name>A0A6P8RXI5_GEOSA</name>